<protein>
    <submittedName>
        <fullName evidence="1">Uncharacterized protein</fullName>
    </submittedName>
</protein>
<proteinExistence type="predicted"/>
<gene>
    <name evidence="1" type="ORF">DSL92_03260</name>
</gene>
<dbReference type="EMBL" id="RXHI01000008">
    <property type="protein sequence ID" value="RUA22860.1"/>
    <property type="molecule type" value="Genomic_DNA"/>
</dbReference>
<organism evidence="1">
    <name type="scientific">Billgrantia gudaonensis</name>
    <dbReference type="NCBI Taxonomy" id="376427"/>
    <lineage>
        <taxon>Bacteria</taxon>
        <taxon>Pseudomonadati</taxon>
        <taxon>Pseudomonadota</taxon>
        <taxon>Gammaproteobacteria</taxon>
        <taxon>Oceanospirillales</taxon>
        <taxon>Halomonadaceae</taxon>
        <taxon>Billgrantia</taxon>
    </lineage>
</organism>
<name>A0A432JJV0_9GAMM</name>
<reference evidence="1" key="1">
    <citation type="submission" date="2018-12" db="EMBL/GenBank/DDBJ databases">
        <authorList>
            <person name="Jadhav K."/>
            <person name="Kushwaha B."/>
            <person name="Jadhav I."/>
        </authorList>
    </citation>
    <scope>NUCLEOTIDE SEQUENCE [LARGE SCALE GENOMIC DNA]</scope>
    <source>
        <strain evidence="1">SBS 10</strain>
    </source>
</reference>
<evidence type="ECO:0000313" key="1">
    <source>
        <dbReference type="EMBL" id="RUA22860.1"/>
    </source>
</evidence>
<sequence length="70" mass="7416">MSLLGSPEYATTAALLSMIYLLPRAQAIVAVVAARDGIHPDAAGDAPLAKVNPRQALRRCYRRCSCTSAT</sequence>
<accession>A0A432JJV0</accession>
<dbReference type="AlphaFoldDB" id="A0A432JJV0"/>
<comment type="caution">
    <text evidence="1">The sequence shown here is derived from an EMBL/GenBank/DDBJ whole genome shotgun (WGS) entry which is preliminary data.</text>
</comment>